<dbReference type="PANTHER" id="PTHR36985">
    <property type="entry name" value="TRANSLOCATION AND ASSEMBLY MODULE SUBUNIT TAMB"/>
    <property type="match status" value="1"/>
</dbReference>
<comment type="subcellular location">
    <subcellularLocation>
        <location evidence="1">Membrane</location>
        <topology evidence="1">Single-pass membrane protein</topology>
    </subcellularLocation>
</comment>
<dbReference type="RefSeq" id="WP_160746556.1">
    <property type="nucleotide sequence ID" value="NZ_WTYK01000004.1"/>
</dbReference>
<evidence type="ECO:0000313" key="8">
    <source>
        <dbReference type="Proteomes" id="UP000469159"/>
    </source>
</evidence>
<evidence type="ECO:0000256" key="5">
    <source>
        <dbReference type="SAM" id="Phobius"/>
    </source>
</evidence>
<evidence type="ECO:0000256" key="4">
    <source>
        <dbReference type="ARBA" id="ARBA00023136"/>
    </source>
</evidence>
<keyword evidence="2 5" id="KW-0812">Transmembrane</keyword>
<keyword evidence="4 5" id="KW-0472">Membrane</keyword>
<dbReference type="PANTHER" id="PTHR36985:SF1">
    <property type="entry name" value="TRANSLOCATION AND ASSEMBLY MODULE SUBUNIT TAMB"/>
    <property type="match status" value="1"/>
</dbReference>
<dbReference type="GO" id="GO:0005886">
    <property type="term" value="C:plasma membrane"/>
    <property type="evidence" value="ECO:0007669"/>
    <property type="project" value="InterPro"/>
</dbReference>
<feature type="transmembrane region" description="Helical" evidence="5">
    <location>
        <begin position="27"/>
        <end position="49"/>
    </location>
</feature>
<dbReference type="Pfam" id="PF04357">
    <property type="entry name" value="TamB"/>
    <property type="match status" value="1"/>
</dbReference>
<evidence type="ECO:0000259" key="6">
    <source>
        <dbReference type="Pfam" id="PF04357"/>
    </source>
</evidence>
<dbReference type="GO" id="GO:0009306">
    <property type="term" value="P:protein secretion"/>
    <property type="evidence" value="ECO:0007669"/>
    <property type="project" value="InterPro"/>
</dbReference>
<dbReference type="EMBL" id="WTYK01000004">
    <property type="protein sequence ID" value="MXP41707.1"/>
    <property type="molecule type" value="Genomic_DNA"/>
</dbReference>
<name>A0A6I4UWA4_9SPHN</name>
<sequence>MAGEEAVVEGTEGATVRSVRRHPARRAAVWIGRLLALLLALIALAVLFLHTGSGRQYIVDRIARVAPASGLAVSVGRIEGSVLWNATLYDVEFRDAEGTLFLEVPEVELNWRPYKFLYAGLDVRSLVLHDGTLYASPELNPGDPEAPILPDFDIRVDQFVVDDLRVVPGLAGEERLIDFRAKADIRDGLVFLDADGDLGGGDHLEALINVEPDGDKFDIDFDYRAPEGGLLAGLLGAEEDLHARLKGTGSWERWDGSFLALGAGERVAAFRLFNRAGRYRISGQAFPGAYLTGLPARAMGEVVSLAAIGTLQDSVLQGTFALRSRGVSADAEGAIDLAENAFDGVVLEASLADPELFGEGMRLEDAEIAATLDGPFRGLRVPHELRIGRADFSGTVFSGFFQRGVLSWDGTRYTLPVDATVERVQSGNELLDPRLVGGTLKGTVLLTGDTLLSDSLALRFPGLRADLSLRGDMARGAYALTGPVEVRGLELENLGTIDAGAKIAFRTASGVPWTLQANFTGRMPRVTNATLSNLAGENIRFNGGVLIGAGRPIVFNRTSITASKLTLLLDGRVQGGETTLAGAGRHVDYGAFTVEGELTGEGPRAVLVFADPLPAAGLKDVRVALAPTEDGFRIETSGGSMLGPFDGLLHLYAPPGGPTRVAIDRLEVWQTNVTGEVVLGEGAVSGNLALAGGGLDGTIGLMPRSGGQGFDVDLTANDARFGGETPLAIRRADIDLSGFFAQGTSTVQGTVSAQGLSYGTLFVGRLAADAAVVNGRGTFNASLAGRRGSRFQLQLTGDVAPERVAVAARGSYGARPISMPRRAVLLRQDDGSWQLQRTQLNFGGGIAIAEGNFGGPGGAQGRVSLSGMPLSLLDVALSDLGLGGTISGIVDFQSGAGGVPTGEARVMVDNLTRSGLLLTSRPVDLALVARLSPTLAQARAVIEEEGETRGRFQGRIAGMPRDGSLFERLSAGDLFAQLRYEGPADALWRLAALDTLDITGTLRVAADVRGSLISPRVRGSLAGDALRVQSSITGTDVRQVRARGRFSGSRLQLTSFAGTAPNGGRVTGSGTVDLADMGPGRGPRIDLRIAARNAEILDMATMGATVTGPMRIVSDGVGGTVAGRLAVNEARWRLGGASGAEELPNIRTREINVPADVAPARGVSAPWRYLIDAVARSGVEVDGMGLDSEWSANIRLRGTTAEPRIGGSARIVPRRGFYSFAGSRFEITRGVIDFDQNSPPDPQIDLVAETETESGGIDVQVQVSGNATRPEITFSSNPSLPQEEILAQLLFGGSISDLSATDALQLGSALASLRGGGGMDPINQLRSAIGLDRLRIVAADPALDRGTALALGKRFGRRFYAEVITDGRGYTATEVEFRITSWLSLLATISSLGRESVALEYSRDY</sequence>
<dbReference type="Proteomes" id="UP000469159">
    <property type="component" value="Unassembled WGS sequence"/>
</dbReference>
<evidence type="ECO:0000256" key="2">
    <source>
        <dbReference type="ARBA" id="ARBA00022692"/>
    </source>
</evidence>
<evidence type="ECO:0000256" key="1">
    <source>
        <dbReference type="ARBA" id="ARBA00004167"/>
    </source>
</evidence>
<organism evidence="7 8">
    <name type="scientific">Croceibacterium soli</name>
    <dbReference type="NCBI Taxonomy" id="1739690"/>
    <lineage>
        <taxon>Bacteria</taxon>
        <taxon>Pseudomonadati</taxon>
        <taxon>Pseudomonadota</taxon>
        <taxon>Alphaproteobacteria</taxon>
        <taxon>Sphingomonadales</taxon>
        <taxon>Erythrobacteraceae</taxon>
        <taxon>Croceibacterium</taxon>
    </lineage>
</organism>
<protein>
    <submittedName>
        <fullName evidence="7">DUF490 domain-containing protein</fullName>
    </submittedName>
</protein>
<evidence type="ECO:0000256" key="3">
    <source>
        <dbReference type="ARBA" id="ARBA00022989"/>
    </source>
</evidence>
<keyword evidence="3 5" id="KW-1133">Transmembrane helix</keyword>
<keyword evidence="8" id="KW-1185">Reference proteome</keyword>
<evidence type="ECO:0000313" key="7">
    <source>
        <dbReference type="EMBL" id="MXP41707.1"/>
    </source>
</evidence>
<dbReference type="OrthoDB" id="7784409at2"/>
<comment type="caution">
    <text evidence="7">The sequence shown here is derived from an EMBL/GenBank/DDBJ whole genome shotgun (WGS) entry which is preliminary data.</text>
</comment>
<proteinExistence type="predicted"/>
<gene>
    <name evidence="7" type="ORF">GRI75_08635</name>
</gene>
<dbReference type="InterPro" id="IPR007452">
    <property type="entry name" value="TamB_C"/>
</dbReference>
<feature type="domain" description="Translocation and assembly module TamB C-terminal" evidence="6">
    <location>
        <begin position="1059"/>
        <end position="1405"/>
    </location>
</feature>
<accession>A0A6I4UWA4</accession>
<reference evidence="7 8" key="1">
    <citation type="submission" date="2019-12" db="EMBL/GenBank/DDBJ databases">
        <title>Genomic-based taxomic classification of the family Erythrobacteraceae.</title>
        <authorList>
            <person name="Xu L."/>
        </authorList>
    </citation>
    <scope>NUCLEOTIDE SEQUENCE [LARGE SCALE GENOMIC DNA]</scope>
    <source>
        <strain evidence="7 8">MCCC 1K02066</strain>
    </source>
</reference>